<keyword evidence="7" id="KW-0677">Repeat</keyword>
<dbReference type="PANTHER" id="PTHR27002:SF926">
    <property type="entry name" value="OS07G0535800 PROTEIN"/>
    <property type="match status" value="1"/>
</dbReference>
<comment type="catalytic activity">
    <reaction evidence="15">
        <text>L-seryl-[protein] + ATP = O-phospho-L-seryl-[protein] + ADP + H(+)</text>
        <dbReference type="Rhea" id="RHEA:17989"/>
        <dbReference type="Rhea" id="RHEA-COMP:9863"/>
        <dbReference type="Rhea" id="RHEA-COMP:11604"/>
        <dbReference type="ChEBI" id="CHEBI:15378"/>
        <dbReference type="ChEBI" id="CHEBI:29999"/>
        <dbReference type="ChEBI" id="CHEBI:30616"/>
        <dbReference type="ChEBI" id="CHEBI:83421"/>
        <dbReference type="ChEBI" id="CHEBI:456216"/>
        <dbReference type="EC" id="2.7.11.1"/>
    </reaction>
</comment>
<dbReference type="InterPro" id="IPR002902">
    <property type="entry name" value="GNK2"/>
</dbReference>
<evidence type="ECO:0000256" key="7">
    <source>
        <dbReference type="ARBA" id="ARBA00022737"/>
    </source>
</evidence>
<dbReference type="SUPFAM" id="SSF56112">
    <property type="entry name" value="Protein kinase-like (PK-like)"/>
    <property type="match status" value="1"/>
</dbReference>
<dbReference type="InterPro" id="IPR001245">
    <property type="entry name" value="Ser-Thr/Tyr_kinase_cat_dom"/>
</dbReference>
<keyword evidence="13" id="KW-0325">Glycoprotein</keyword>
<keyword evidence="8" id="KW-0547">Nucleotide-binding</keyword>
<dbReference type="GO" id="GO:0005886">
    <property type="term" value="C:plasma membrane"/>
    <property type="evidence" value="ECO:0007669"/>
    <property type="project" value="TreeGrafter"/>
</dbReference>
<evidence type="ECO:0000256" key="13">
    <source>
        <dbReference type="ARBA" id="ARBA00023180"/>
    </source>
</evidence>
<evidence type="ECO:0000256" key="5">
    <source>
        <dbReference type="ARBA" id="ARBA00022692"/>
    </source>
</evidence>
<dbReference type="FunFam" id="1.10.510.10:FF:001023">
    <property type="entry name" value="Os07g0541700 protein"/>
    <property type="match status" value="1"/>
</dbReference>
<comment type="subcellular location">
    <subcellularLocation>
        <location evidence="1">Membrane</location>
        <topology evidence="1">Single-pass membrane protein</topology>
    </subcellularLocation>
</comment>
<dbReference type="GO" id="GO:0004674">
    <property type="term" value="F:protein serine/threonine kinase activity"/>
    <property type="evidence" value="ECO:0007669"/>
    <property type="project" value="UniProtKB-KW"/>
</dbReference>
<proteinExistence type="predicted"/>
<protein>
    <recommendedName>
        <fullName evidence="2">non-specific serine/threonine protein kinase</fullName>
        <ecNumber evidence="2">2.7.11.1</ecNumber>
    </recommendedName>
</protein>
<dbReference type="Pfam" id="PF01657">
    <property type="entry name" value="Stress-antifung"/>
    <property type="match status" value="2"/>
</dbReference>
<dbReference type="PROSITE" id="PS50011">
    <property type="entry name" value="PROTEIN_KINASE_DOM"/>
    <property type="match status" value="1"/>
</dbReference>
<comment type="catalytic activity">
    <reaction evidence="14">
        <text>L-threonyl-[protein] + ATP = O-phospho-L-threonyl-[protein] + ADP + H(+)</text>
        <dbReference type="Rhea" id="RHEA:46608"/>
        <dbReference type="Rhea" id="RHEA-COMP:11060"/>
        <dbReference type="Rhea" id="RHEA-COMP:11605"/>
        <dbReference type="ChEBI" id="CHEBI:15378"/>
        <dbReference type="ChEBI" id="CHEBI:30013"/>
        <dbReference type="ChEBI" id="CHEBI:30616"/>
        <dbReference type="ChEBI" id="CHEBI:61977"/>
        <dbReference type="ChEBI" id="CHEBI:456216"/>
        <dbReference type="EC" id="2.7.11.1"/>
    </reaction>
</comment>
<evidence type="ECO:0000259" key="17">
    <source>
        <dbReference type="PROSITE" id="PS50011"/>
    </source>
</evidence>
<dbReference type="InterPro" id="IPR000719">
    <property type="entry name" value="Prot_kinase_dom"/>
</dbReference>
<evidence type="ECO:0000256" key="9">
    <source>
        <dbReference type="ARBA" id="ARBA00022777"/>
    </source>
</evidence>
<keyword evidence="3" id="KW-0723">Serine/threonine-protein kinase</keyword>
<keyword evidence="5" id="KW-0812">Transmembrane</keyword>
<dbReference type="PROSITE" id="PS51473">
    <property type="entry name" value="GNK2"/>
    <property type="match status" value="2"/>
</dbReference>
<dbReference type="InterPro" id="IPR008271">
    <property type="entry name" value="Ser/Thr_kinase_AS"/>
</dbReference>
<name>A0A6V7PP26_ANACO</name>
<evidence type="ECO:0000259" key="18">
    <source>
        <dbReference type="PROSITE" id="PS51473"/>
    </source>
</evidence>
<feature type="domain" description="Gnk2-homologous" evidence="18">
    <location>
        <begin position="150"/>
        <end position="259"/>
    </location>
</feature>
<evidence type="ECO:0000256" key="14">
    <source>
        <dbReference type="ARBA" id="ARBA00047899"/>
    </source>
</evidence>
<organism evidence="19">
    <name type="scientific">Ananas comosus var. bracteatus</name>
    <name type="common">red pineapple</name>
    <dbReference type="NCBI Taxonomy" id="296719"/>
    <lineage>
        <taxon>Eukaryota</taxon>
        <taxon>Viridiplantae</taxon>
        <taxon>Streptophyta</taxon>
        <taxon>Embryophyta</taxon>
        <taxon>Tracheophyta</taxon>
        <taxon>Spermatophyta</taxon>
        <taxon>Magnoliopsida</taxon>
        <taxon>Liliopsida</taxon>
        <taxon>Poales</taxon>
        <taxon>Bromeliaceae</taxon>
        <taxon>Bromelioideae</taxon>
        <taxon>Ananas</taxon>
    </lineage>
</organism>
<accession>A0A6V7PP26</accession>
<evidence type="ECO:0000256" key="1">
    <source>
        <dbReference type="ARBA" id="ARBA00004167"/>
    </source>
</evidence>
<evidence type="ECO:0000256" key="2">
    <source>
        <dbReference type="ARBA" id="ARBA00012513"/>
    </source>
</evidence>
<evidence type="ECO:0000256" key="16">
    <source>
        <dbReference type="SAM" id="SignalP"/>
    </source>
</evidence>
<evidence type="ECO:0000256" key="12">
    <source>
        <dbReference type="ARBA" id="ARBA00023136"/>
    </source>
</evidence>
<dbReference type="SMART" id="SM00220">
    <property type="entry name" value="S_TKc"/>
    <property type="match status" value="1"/>
</dbReference>
<keyword evidence="4" id="KW-0808">Transferase</keyword>
<keyword evidence="11" id="KW-1133">Transmembrane helix</keyword>
<dbReference type="PROSITE" id="PS00108">
    <property type="entry name" value="PROTEIN_KINASE_ST"/>
    <property type="match status" value="1"/>
</dbReference>
<feature type="domain" description="Protein kinase" evidence="17">
    <location>
        <begin position="230"/>
        <end position="513"/>
    </location>
</feature>
<evidence type="ECO:0000256" key="10">
    <source>
        <dbReference type="ARBA" id="ARBA00022840"/>
    </source>
</evidence>
<feature type="domain" description="Gnk2-homologous" evidence="18">
    <location>
        <begin position="32"/>
        <end position="135"/>
    </location>
</feature>
<dbReference type="GO" id="GO:0005524">
    <property type="term" value="F:ATP binding"/>
    <property type="evidence" value="ECO:0007669"/>
    <property type="project" value="UniProtKB-KW"/>
</dbReference>
<gene>
    <name evidence="19" type="ORF">CB5_LOCUS15776</name>
</gene>
<dbReference type="Pfam" id="PF07714">
    <property type="entry name" value="PK_Tyr_Ser-Thr"/>
    <property type="match status" value="1"/>
</dbReference>
<evidence type="ECO:0000256" key="6">
    <source>
        <dbReference type="ARBA" id="ARBA00022729"/>
    </source>
</evidence>
<dbReference type="EMBL" id="LR862150">
    <property type="protein sequence ID" value="CAD1832565.1"/>
    <property type="molecule type" value="Genomic_DNA"/>
</dbReference>
<keyword evidence="6 16" id="KW-0732">Signal</keyword>
<evidence type="ECO:0000256" key="15">
    <source>
        <dbReference type="ARBA" id="ARBA00048679"/>
    </source>
</evidence>
<evidence type="ECO:0000256" key="11">
    <source>
        <dbReference type="ARBA" id="ARBA00022989"/>
    </source>
</evidence>
<feature type="signal peptide" evidence="16">
    <location>
        <begin position="1"/>
        <end position="29"/>
    </location>
</feature>
<dbReference type="Gene3D" id="1.10.510.10">
    <property type="entry name" value="Transferase(Phosphotransferase) domain 1"/>
    <property type="match status" value="2"/>
</dbReference>
<dbReference type="PANTHER" id="PTHR27002">
    <property type="entry name" value="RECEPTOR-LIKE SERINE/THREONINE-PROTEIN KINASE SD1-8"/>
    <property type="match status" value="1"/>
</dbReference>
<sequence length="552" mass="61484">MNNPPSPKLFLSLHLISLFCLPLLRGCGADLPFYQICSNTGGNYTAGSPYESNLRRLLPSLSSAAPASDGYSAAAAGESSDRVFGIAHCRGDVNATDCRACLGTASIDILQACPHNRTAEILFYTCLLKYSDRNFTSFLENSEQLVLWNVNNATFPEYAEDATIYNFINQAVDTLLSGVADAAVSSSNSVKLFATGELSITNGFPTIHGLAQCFPHVSRPECRQCLQGLINETLKLFDGRQGGQILGSWCYLRYEVYLFYYGKPTISLFSIAPVDLPSPPPPGPLQIPTRKKAKLQSTRPTFDTEEVIKLWKSEERSTGFSLFDFATIAHSTNNFSVENKLGEGGFALSTRPSLVEFKNEIQLIAKLQHRNLVKLLDLRIIHRDLKASNILLDYEMNPKISDFGLARIFGSNETQANTNRVVAHSNGYMSPEYASEGLFSVKSDVFSFGVLLLEIVSGKRNAGFHQYGNHLNLLDMSAWELWKEGEWFELIDQKLEDRFERCEILRCIHHEPTDPKQPAYFNVRIKDDAKTASDFIVPDTINEVTFSDLEGR</sequence>
<evidence type="ECO:0000313" key="19">
    <source>
        <dbReference type="EMBL" id="CAD1832565.1"/>
    </source>
</evidence>
<dbReference type="InterPro" id="IPR038408">
    <property type="entry name" value="GNK2_sf"/>
</dbReference>
<evidence type="ECO:0000256" key="3">
    <source>
        <dbReference type="ARBA" id="ARBA00022527"/>
    </source>
</evidence>
<dbReference type="CDD" id="cd23509">
    <property type="entry name" value="Gnk2-like"/>
    <property type="match status" value="2"/>
</dbReference>
<reference evidence="19" key="1">
    <citation type="submission" date="2020-07" db="EMBL/GenBank/DDBJ databases">
        <authorList>
            <person name="Lin J."/>
        </authorList>
    </citation>
    <scope>NUCLEOTIDE SEQUENCE</scope>
</reference>
<feature type="chain" id="PRO_5028225262" description="non-specific serine/threonine protein kinase" evidence="16">
    <location>
        <begin position="30"/>
        <end position="552"/>
    </location>
</feature>
<dbReference type="AlphaFoldDB" id="A0A6V7PP26"/>
<keyword evidence="10" id="KW-0067">ATP-binding</keyword>
<dbReference type="Gene3D" id="3.30.430.20">
    <property type="entry name" value="Gnk2 domain, C-X8-C-X2-C motif"/>
    <property type="match status" value="2"/>
</dbReference>
<evidence type="ECO:0000256" key="4">
    <source>
        <dbReference type="ARBA" id="ARBA00022679"/>
    </source>
</evidence>
<keyword evidence="9" id="KW-0418">Kinase</keyword>
<evidence type="ECO:0000256" key="8">
    <source>
        <dbReference type="ARBA" id="ARBA00022741"/>
    </source>
</evidence>
<dbReference type="InterPro" id="IPR011009">
    <property type="entry name" value="Kinase-like_dom_sf"/>
</dbReference>
<dbReference type="EC" id="2.7.11.1" evidence="2"/>
<keyword evidence="12" id="KW-0472">Membrane</keyword>